<gene>
    <name evidence="2" type="ORF">GRF59_27555</name>
</gene>
<reference evidence="2 3" key="1">
    <citation type="submission" date="2019-12" db="EMBL/GenBank/DDBJ databases">
        <title>Paenibacillus sp. nov., an endophytic bacterium isolated from the stem of Dendrobium.</title>
        <authorList>
            <person name="Zhao R."/>
        </authorList>
    </citation>
    <scope>NUCLEOTIDE SEQUENCE [LARGE SCALE GENOMIC DNA]</scope>
    <source>
        <strain evidence="2 3">HJL G12</strain>
    </source>
</reference>
<feature type="transmembrane region" description="Helical" evidence="1">
    <location>
        <begin position="7"/>
        <end position="29"/>
    </location>
</feature>
<sequence>MIRRKALYVAIAALLTVVAVLSMKLSVIFLVSQEVVIGVDMAAALVLFIVIVRKIRRDGWAVRRNQ</sequence>
<keyword evidence="3" id="KW-1185">Reference proteome</keyword>
<keyword evidence="1" id="KW-1133">Transmembrane helix</keyword>
<evidence type="ECO:0000313" key="2">
    <source>
        <dbReference type="EMBL" id="MWV47357.1"/>
    </source>
</evidence>
<dbReference type="EMBL" id="WUBI01000007">
    <property type="protein sequence ID" value="MWV47357.1"/>
    <property type="molecule type" value="Genomic_DNA"/>
</dbReference>
<evidence type="ECO:0000313" key="3">
    <source>
        <dbReference type="Proteomes" id="UP000460318"/>
    </source>
</evidence>
<proteinExistence type="predicted"/>
<protein>
    <submittedName>
        <fullName evidence="2">Uncharacterized protein</fullName>
    </submittedName>
</protein>
<evidence type="ECO:0000256" key="1">
    <source>
        <dbReference type="SAM" id="Phobius"/>
    </source>
</evidence>
<accession>A0A7X3ISE8</accession>
<organism evidence="2 3">
    <name type="scientific">Paenibacillus dendrobii</name>
    <dbReference type="NCBI Taxonomy" id="2691084"/>
    <lineage>
        <taxon>Bacteria</taxon>
        <taxon>Bacillati</taxon>
        <taxon>Bacillota</taxon>
        <taxon>Bacilli</taxon>
        <taxon>Bacillales</taxon>
        <taxon>Paenibacillaceae</taxon>
        <taxon>Paenibacillus</taxon>
    </lineage>
</organism>
<dbReference type="AlphaFoldDB" id="A0A7X3ISE8"/>
<dbReference type="Proteomes" id="UP000460318">
    <property type="component" value="Unassembled WGS sequence"/>
</dbReference>
<keyword evidence="1" id="KW-0812">Transmembrane</keyword>
<feature type="transmembrane region" description="Helical" evidence="1">
    <location>
        <begin position="35"/>
        <end position="55"/>
    </location>
</feature>
<name>A0A7X3ISE8_9BACL</name>
<dbReference type="RefSeq" id="WP_160500952.1">
    <property type="nucleotide sequence ID" value="NZ_WUBI01000007.1"/>
</dbReference>
<comment type="caution">
    <text evidence="2">The sequence shown here is derived from an EMBL/GenBank/DDBJ whole genome shotgun (WGS) entry which is preliminary data.</text>
</comment>
<keyword evidence="1" id="KW-0472">Membrane</keyword>